<feature type="region of interest" description="Disordered" evidence="1">
    <location>
        <begin position="1"/>
        <end position="23"/>
    </location>
</feature>
<dbReference type="EMBL" id="LS997605">
    <property type="protein sequence ID" value="SYZ62927.1"/>
    <property type="molecule type" value="Genomic_DNA"/>
</dbReference>
<dbReference type="AlphaFoldDB" id="A0A3P3YYA9"/>
<dbReference type="Gene3D" id="3.80.10.10">
    <property type="entry name" value="Ribonuclease Inhibitor"/>
    <property type="match status" value="1"/>
</dbReference>
<name>A0A3P3YYA9_LEIBR</name>
<evidence type="ECO:0000256" key="1">
    <source>
        <dbReference type="SAM" id="MobiDB-lite"/>
    </source>
</evidence>
<accession>A0A3P3YYA9</accession>
<proteinExistence type="predicted"/>
<feature type="compositionally biased region" description="Polar residues" evidence="1">
    <location>
        <begin position="1"/>
        <end position="18"/>
    </location>
</feature>
<dbReference type="SUPFAM" id="SSF52058">
    <property type="entry name" value="L domain-like"/>
    <property type="match status" value="1"/>
</dbReference>
<reference evidence="2 3" key="1">
    <citation type="submission" date="2018-09" db="EMBL/GenBank/DDBJ databases">
        <authorList>
            <person name="Peiro R."/>
            <person name="Begona"/>
            <person name="Cbmso G."/>
            <person name="Lopez M."/>
            <person name="Gonzalez S."/>
        </authorList>
    </citation>
    <scope>NUCLEOTIDE SEQUENCE [LARGE SCALE GENOMIC DNA]</scope>
</reference>
<evidence type="ECO:0000313" key="2">
    <source>
        <dbReference type="EMBL" id="SYZ62927.1"/>
    </source>
</evidence>
<gene>
    <name evidence="2" type="ORF">LBRM2904_06.1030</name>
</gene>
<evidence type="ECO:0000313" key="3">
    <source>
        <dbReference type="Proteomes" id="UP000319462"/>
    </source>
</evidence>
<protein>
    <submittedName>
        <fullName evidence="2">Hypothetical_protein</fullName>
    </submittedName>
</protein>
<dbReference type="InterPro" id="IPR032675">
    <property type="entry name" value="LRR_dom_sf"/>
</dbReference>
<dbReference type="Proteomes" id="UP000319462">
    <property type="component" value="Chromosome 6"/>
</dbReference>
<sequence length="131" mass="14177">MASSTRDATEDAGSSSPVFGSGVHVGRSGNVDLSGRDLHVFGPQVVNMINEDNLHRTATSLTLSNNRLYALAKELPLLSNLRELEIDHNRFQRFPECLCSCHACGASMPASTPLRARGGLTYCRVSSRCAR</sequence>
<organism evidence="2 3">
    <name type="scientific">Leishmania braziliensis MHOM/BR/75/M2904</name>
    <dbReference type="NCBI Taxonomy" id="420245"/>
    <lineage>
        <taxon>Eukaryota</taxon>
        <taxon>Discoba</taxon>
        <taxon>Euglenozoa</taxon>
        <taxon>Kinetoplastea</taxon>
        <taxon>Metakinetoplastina</taxon>
        <taxon>Trypanosomatida</taxon>
        <taxon>Trypanosomatidae</taxon>
        <taxon>Leishmaniinae</taxon>
        <taxon>Leishmania</taxon>
        <taxon>Leishmania braziliensis species complex</taxon>
    </lineage>
</organism>